<keyword evidence="2" id="KW-0732">Signal</keyword>
<dbReference type="OrthoDB" id="663116at2"/>
<proteinExistence type="predicted"/>
<reference evidence="3 4" key="1">
    <citation type="submission" date="2018-09" db="EMBL/GenBank/DDBJ databases">
        <title>Hymenobacter medium sp. nov., isolated from R2A medium.</title>
        <authorList>
            <person name="Yingchao G."/>
        </authorList>
    </citation>
    <scope>NUCLEOTIDE SEQUENCE [LARGE SCALE GENOMIC DNA]</scope>
    <source>
        <strain evidence="4">sh-6</strain>
    </source>
</reference>
<feature type="chain" id="PRO_5017565276" evidence="2">
    <location>
        <begin position="30"/>
        <end position="179"/>
    </location>
</feature>
<evidence type="ECO:0000256" key="1">
    <source>
        <dbReference type="SAM" id="MobiDB-lite"/>
    </source>
</evidence>
<evidence type="ECO:0000313" key="4">
    <source>
        <dbReference type="Proteomes" id="UP000262802"/>
    </source>
</evidence>
<sequence length="179" mass="19379">MLLYIARLRFALWLGALGLQLLAVVPAQAACALDADWPASRGRVVSDNPAGVGKPKRTAASPHTHTDSTRLVVFHRPVSTQPDVEVSVNGDVVGNIADKGYVLVPWPSTRNELSLCPTARAAACVSVHPQHCRVNYYELVPGYGKHAATLKPVSAKEGEFYMRLLQQRAQEQTAQAASR</sequence>
<dbReference type="AlphaFoldDB" id="A0A3B7QZQ0"/>
<dbReference type="KEGG" id="hyh:D3Y59_08525"/>
<feature type="region of interest" description="Disordered" evidence="1">
    <location>
        <begin position="44"/>
        <end position="65"/>
    </location>
</feature>
<dbReference type="Proteomes" id="UP000262802">
    <property type="component" value="Chromosome"/>
</dbReference>
<feature type="signal peptide" evidence="2">
    <location>
        <begin position="1"/>
        <end position="29"/>
    </location>
</feature>
<organism evidence="3 4">
    <name type="scientific">Hymenobacter oligotrophus</name>
    <dbReference type="NCBI Taxonomy" id="2319843"/>
    <lineage>
        <taxon>Bacteria</taxon>
        <taxon>Pseudomonadati</taxon>
        <taxon>Bacteroidota</taxon>
        <taxon>Cytophagia</taxon>
        <taxon>Cytophagales</taxon>
        <taxon>Hymenobacteraceae</taxon>
        <taxon>Hymenobacter</taxon>
    </lineage>
</organism>
<gene>
    <name evidence="3" type="ORF">D3Y59_08525</name>
</gene>
<keyword evidence="4" id="KW-1185">Reference proteome</keyword>
<dbReference type="RefSeq" id="WP_119444671.1">
    <property type="nucleotide sequence ID" value="NZ_CP032317.1"/>
</dbReference>
<accession>A0A3B7QZQ0</accession>
<name>A0A3B7QZQ0_9BACT</name>
<protein>
    <submittedName>
        <fullName evidence="3">Uncharacterized protein</fullName>
    </submittedName>
</protein>
<dbReference type="EMBL" id="CP032317">
    <property type="protein sequence ID" value="AYA37095.1"/>
    <property type="molecule type" value="Genomic_DNA"/>
</dbReference>
<evidence type="ECO:0000313" key="3">
    <source>
        <dbReference type="EMBL" id="AYA37095.1"/>
    </source>
</evidence>
<evidence type="ECO:0000256" key="2">
    <source>
        <dbReference type="SAM" id="SignalP"/>
    </source>
</evidence>